<evidence type="ECO:0000256" key="3">
    <source>
        <dbReference type="ARBA" id="ARBA00022723"/>
    </source>
</evidence>
<feature type="binding site" evidence="5">
    <location>
        <position position="161"/>
    </location>
    <ligand>
        <name>Mn(2+)</name>
        <dbReference type="ChEBI" id="CHEBI:29035"/>
    </ligand>
</feature>
<name>A0A7G5IE01_9SPHN</name>
<feature type="domain" description="Manganese/iron superoxide dismutase C-terminal" evidence="8">
    <location>
        <begin position="92"/>
        <end position="194"/>
    </location>
</feature>
<dbReference type="PANTHER" id="PTHR42769">
    <property type="entry name" value="SUPEROXIDE DISMUTASE"/>
    <property type="match status" value="1"/>
</dbReference>
<dbReference type="RefSeq" id="WP_182294442.1">
    <property type="nucleotide sequence ID" value="NZ_CP059851.1"/>
</dbReference>
<evidence type="ECO:0000259" key="8">
    <source>
        <dbReference type="Pfam" id="PF02777"/>
    </source>
</evidence>
<evidence type="ECO:0000256" key="5">
    <source>
        <dbReference type="PIRSR" id="PIRSR000349-1"/>
    </source>
</evidence>
<keyword evidence="4 6" id="KW-0560">Oxidoreductase</keyword>
<dbReference type="GO" id="GO:0046872">
    <property type="term" value="F:metal ion binding"/>
    <property type="evidence" value="ECO:0007669"/>
    <property type="project" value="UniProtKB-KW"/>
</dbReference>
<evidence type="ECO:0000313" key="9">
    <source>
        <dbReference type="EMBL" id="QMW21593.1"/>
    </source>
</evidence>
<evidence type="ECO:0000256" key="1">
    <source>
        <dbReference type="ARBA" id="ARBA00008714"/>
    </source>
</evidence>
<accession>A0A7G5IE01</accession>
<dbReference type="PROSITE" id="PS00088">
    <property type="entry name" value="SOD_MN"/>
    <property type="match status" value="1"/>
</dbReference>
<feature type="binding site" evidence="5">
    <location>
        <position position="27"/>
    </location>
    <ligand>
        <name>Mn(2+)</name>
        <dbReference type="ChEBI" id="CHEBI:29035"/>
    </ligand>
</feature>
<dbReference type="Gene3D" id="1.10.287.990">
    <property type="entry name" value="Fe,Mn superoxide dismutase (SOD) domain"/>
    <property type="match status" value="1"/>
</dbReference>
<dbReference type="PANTHER" id="PTHR42769:SF3">
    <property type="entry name" value="SUPEROXIDE DISMUTASE [FE] 2, CHLOROPLASTIC"/>
    <property type="match status" value="1"/>
</dbReference>
<comment type="function">
    <text evidence="6">Destroys radicals which are normally produced within the cells and which are toxic to biological systems.</text>
</comment>
<evidence type="ECO:0000256" key="2">
    <source>
        <dbReference type="ARBA" id="ARBA00012682"/>
    </source>
</evidence>
<comment type="similarity">
    <text evidence="1 6">Belongs to the iron/manganese superoxide dismutase family.</text>
</comment>
<dbReference type="AlphaFoldDB" id="A0A7G5IE01"/>
<reference evidence="9 10" key="1">
    <citation type="submission" date="2020-07" db="EMBL/GenBank/DDBJ databases">
        <title>Complete genome sequence for Sandaracinobacter sp. M6.</title>
        <authorList>
            <person name="Tang Y."/>
            <person name="Liu Q."/>
            <person name="Guo Z."/>
            <person name="Lei P."/>
            <person name="Huang B."/>
        </authorList>
    </citation>
    <scope>NUCLEOTIDE SEQUENCE [LARGE SCALE GENOMIC DNA]</scope>
    <source>
        <strain evidence="9 10">M6</strain>
    </source>
</reference>
<dbReference type="SUPFAM" id="SSF54719">
    <property type="entry name" value="Fe,Mn superoxide dismutase (SOD), C-terminal domain"/>
    <property type="match status" value="1"/>
</dbReference>
<dbReference type="InterPro" id="IPR036324">
    <property type="entry name" value="Mn/Fe_SOD_N_sf"/>
</dbReference>
<dbReference type="PRINTS" id="PR01703">
    <property type="entry name" value="MNSODISMTASE"/>
</dbReference>
<dbReference type="KEGG" id="sand:H3309_09165"/>
<dbReference type="InterPro" id="IPR001189">
    <property type="entry name" value="Mn/Fe_SOD"/>
</dbReference>
<dbReference type="GO" id="GO:0004784">
    <property type="term" value="F:superoxide dismutase activity"/>
    <property type="evidence" value="ECO:0007669"/>
    <property type="project" value="UniProtKB-EC"/>
</dbReference>
<dbReference type="Pfam" id="PF02777">
    <property type="entry name" value="Sod_Fe_C"/>
    <property type="match status" value="1"/>
</dbReference>
<evidence type="ECO:0000256" key="4">
    <source>
        <dbReference type="ARBA" id="ARBA00023002"/>
    </source>
</evidence>
<feature type="domain" description="Manganese/iron superoxide dismutase N-terminal" evidence="7">
    <location>
        <begin position="3"/>
        <end position="85"/>
    </location>
</feature>
<dbReference type="InterPro" id="IPR019831">
    <property type="entry name" value="Mn/Fe_SOD_N"/>
</dbReference>
<dbReference type="InterPro" id="IPR019832">
    <property type="entry name" value="Mn/Fe_SOD_C"/>
</dbReference>
<dbReference type="Gene3D" id="3.55.40.20">
    <property type="entry name" value="Iron/manganese superoxide dismutase, C-terminal domain"/>
    <property type="match status" value="1"/>
</dbReference>
<dbReference type="InterPro" id="IPR019833">
    <property type="entry name" value="Mn/Fe_SOD_BS"/>
</dbReference>
<dbReference type="PIRSF" id="PIRSF000349">
    <property type="entry name" value="SODismutase"/>
    <property type="match status" value="1"/>
</dbReference>
<dbReference type="SUPFAM" id="SSF46609">
    <property type="entry name" value="Fe,Mn superoxide dismutase (SOD), N-terminal domain"/>
    <property type="match status" value="1"/>
</dbReference>
<evidence type="ECO:0000313" key="10">
    <source>
        <dbReference type="Proteomes" id="UP000515292"/>
    </source>
</evidence>
<protein>
    <recommendedName>
        <fullName evidence="2 6">Superoxide dismutase</fullName>
        <ecNumber evidence="2 6">1.15.1.1</ecNumber>
    </recommendedName>
</protein>
<comment type="catalytic activity">
    <reaction evidence="6">
        <text>2 superoxide + 2 H(+) = H2O2 + O2</text>
        <dbReference type="Rhea" id="RHEA:20696"/>
        <dbReference type="ChEBI" id="CHEBI:15378"/>
        <dbReference type="ChEBI" id="CHEBI:15379"/>
        <dbReference type="ChEBI" id="CHEBI:16240"/>
        <dbReference type="ChEBI" id="CHEBI:18421"/>
        <dbReference type="EC" id="1.15.1.1"/>
    </reaction>
</comment>
<dbReference type="EC" id="1.15.1.1" evidence="2 6"/>
<proteinExistence type="inferred from homology"/>
<dbReference type="Pfam" id="PF00081">
    <property type="entry name" value="Sod_Fe_N"/>
    <property type="match status" value="1"/>
</dbReference>
<feature type="binding site" evidence="5">
    <location>
        <position position="165"/>
    </location>
    <ligand>
        <name>Mn(2+)</name>
        <dbReference type="ChEBI" id="CHEBI:29035"/>
    </ligand>
</feature>
<keyword evidence="10" id="KW-1185">Reference proteome</keyword>
<sequence length="201" mass="21967">MPFSLPPLPYALDALEPHVSARTLAFHHGKHHQAYVDKANALVAGTALEGLGAHDLLRRAHADGNTVLANQVGQLLNHDIQWLSMTPHAATPSGRLRALLDRDLGGIDGFNRQFTAVATGHFGSGWAWLVVKPSGTLAIAATHDAGCPEIEPNVTALLVLDLWEHAYYLDRQNRRPDYVEAWLGALIDWRGAESRLPERVS</sequence>
<dbReference type="EMBL" id="CP059851">
    <property type="protein sequence ID" value="QMW21593.1"/>
    <property type="molecule type" value="Genomic_DNA"/>
</dbReference>
<dbReference type="InterPro" id="IPR036314">
    <property type="entry name" value="SOD_C_sf"/>
</dbReference>
<dbReference type="Proteomes" id="UP000515292">
    <property type="component" value="Chromosome"/>
</dbReference>
<evidence type="ECO:0000256" key="6">
    <source>
        <dbReference type="RuleBase" id="RU000414"/>
    </source>
</evidence>
<organism evidence="9 10">
    <name type="scientific">Sandaracinobacteroides saxicola</name>
    <dbReference type="NCBI Taxonomy" id="2759707"/>
    <lineage>
        <taxon>Bacteria</taxon>
        <taxon>Pseudomonadati</taxon>
        <taxon>Pseudomonadota</taxon>
        <taxon>Alphaproteobacteria</taxon>
        <taxon>Sphingomonadales</taxon>
        <taxon>Sphingosinicellaceae</taxon>
        <taxon>Sandaracinobacteroides</taxon>
    </lineage>
</organism>
<feature type="binding site" evidence="5">
    <location>
        <position position="78"/>
    </location>
    <ligand>
        <name>Mn(2+)</name>
        <dbReference type="ChEBI" id="CHEBI:29035"/>
    </ligand>
</feature>
<gene>
    <name evidence="9" type="ORF">H3309_09165</name>
</gene>
<evidence type="ECO:0000259" key="7">
    <source>
        <dbReference type="Pfam" id="PF00081"/>
    </source>
</evidence>
<keyword evidence="3 5" id="KW-0479">Metal-binding</keyword>